<organism evidence="1 2">
    <name type="scientific">Smallanthus sonchifolius</name>
    <dbReference type="NCBI Taxonomy" id="185202"/>
    <lineage>
        <taxon>Eukaryota</taxon>
        <taxon>Viridiplantae</taxon>
        <taxon>Streptophyta</taxon>
        <taxon>Embryophyta</taxon>
        <taxon>Tracheophyta</taxon>
        <taxon>Spermatophyta</taxon>
        <taxon>Magnoliopsida</taxon>
        <taxon>eudicotyledons</taxon>
        <taxon>Gunneridae</taxon>
        <taxon>Pentapetalae</taxon>
        <taxon>asterids</taxon>
        <taxon>campanulids</taxon>
        <taxon>Asterales</taxon>
        <taxon>Asteraceae</taxon>
        <taxon>Asteroideae</taxon>
        <taxon>Heliantheae alliance</taxon>
        <taxon>Millerieae</taxon>
        <taxon>Smallanthus</taxon>
    </lineage>
</organism>
<name>A0ACB9IV37_9ASTR</name>
<accession>A0ACB9IV37</accession>
<evidence type="ECO:0000313" key="2">
    <source>
        <dbReference type="Proteomes" id="UP001056120"/>
    </source>
</evidence>
<proteinExistence type="predicted"/>
<sequence>MHISAATQEEAAVAYDMAAIEYRGLNAVTNFDLSRYIKWLRPDNNSTNDAPPNPNIDIINATLPPRTNHDDIRLNHLHNHHENQQPKPPASKVSPTVTATTAAYSSRSTTATSALGLLLQSSKFKEMMEMTTAVEFTSTSSDSTVAPPCNNFPEEIQMHFESQDFGGYNGGDDFIFGDLNFMHNMMHSDFHK</sequence>
<reference evidence="2" key="1">
    <citation type="journal article" date="2022" name="Mol. Ecol. Resour.">
        <title>The genomes of chicory, endive, great burdock and yacon provide insights into Asteraceae palaeo-polyploidization history and plant inulin production.</title>
        <authorList>
            <person name="Fan W."/>
            <person name="Wang S."/>
            <person name="Wang H."/>
            <person name="Wang A."/>
            <person name="Jiang F."/>
            <person name="Liu H."/>
            <person name="Zhao H."/>
            <person name="Xu D."/>
            <person name="Zhang Y."/>
        </authorList>
    </citation>
    <scope>NUCLEOTIDE SEQUENCE [LARGE SCALE GENOMIC DNA]</scope>
    <source>
        <strain evidence="2">cv. Yunnan</strain>
    </source>
</reference>
<dbReference type="Proteomes" id="UP001056120">
    <property type="component" value="Linkage Group LG07"/>
</dbReference>
<protein>
    <submittedName>
        <fullName evidence="1">Uncharacterized protein</fullName>
    </submittedName>
</protein>
<gene>
    <name evidence="1" type="ORF">L1987_21081</name>
</gene>
<comment type="caution">
    <text evidence="1">The sequence shown here is derived from an EMBL/GenBank/DDBJ whole genome shotgun (WGS) entry which is preliminary data.</text>
</comment>
<keyword evidence="2" id="KW-1185">Reference proteome</keyword>
<evidence type="ECO:0000313" key="1">
    <source>
        <dbReference type="EMBL" id="KAI3811360.1"/>
    </source>
</evidence>
<dbReference type="EMBL" id="CM042024">
    <property type="protein sequence ID" value="KAI3811360.1"/>
    <property type="molecule type" value="Genomic_DNA"/>
</dbReference>
<reference evidence="1 2" key="2">
    <citation type="journal article" date="2022" name="Mol. Ecol. Resour.">
        <title>The genomes of chicory, endive, great burdock and yacon provide insights into Asteraceae paleo-polyploidization history and plant inulin production.</title>
        <authorList>
            <person name="Fan W."/>
            <person name="Wang S."/>
            <person name="Wang H."/>
            <person name="Wang A."/>
            <person name="Jiang F."/>
            <person name="Liu H."/>
            <person name="Zhao H."/>
            <person name="Xu D."/>
            <person name="Zhang Y."/>
        </authorList>
    </citation>
    <scope>NUCLEOTIDE SEQUENCE [LARGE SCALE GENOMIC DNA]</scope>
    <source>
        <strain evidence="2">cv. Yunnan</strain>
        <tissue evidence="1">Leaves</tissue>
    </source>
</reference>